<organism evidence="1 2">
    <name type="scientific">Actinopolymorpha singaporensis</name>
    <dbReference type="NCBI Taxonomy" id="117157"/>
    <lineage>
        <taxon>Bacteria</taxon>
        <taxon>Bacillati</taxon>
        <taxon>Actinomycetota</taxon>
        <taxon>Actinomycetes</taxon>
        <taxon>Propionibacteriales</taxon>
        <taxon>Actinopolymorphaceae</taxon>
        <taxon>Actinopolymorpha</taxon>
    </lineage>
</organism>
<dbReference type="Proteomes" id="UP000198983">
    <property type="component" value="Chromosome I"/>
</dbReference>
<proteinExistence type="predicted"/>
<dbReference type="Pfam" id="PF13432">
    <property type="entry name" value="TPR_16"/>
    <property type="match status" value="2"/>
</dbReference>
<dbReference type="SUPFAM" id="SSF48452">
    <property type="entry name" value="TPR-like"/>
    <property type="match status" value="1"/>
</dbReference>
<dbReference type="STRING" id="117157.SAMN04489717_4323"/>
<name>A0A1H1W3U5_9ACTN</name>
<protein>
    <submittedName>
        <fullName evidence="1">Tetratricopeptide repeat-containing protein</fullName>
    </submittedName>
</protein>
<dbReference type="AlphaFoldDB" id="A0A1H1W3U5"/>
<dbReference type="EMBL" id="LT629732">
    <property type="protein sequence ID" value="SDS91351.1"/>
    <property type="molecule type" value="Genomic_DNA"/>
</dbReference>
<dbReference type="Gene3D" id="1.25.40.10">
    <property type="entry name" value="Tetratricopeptide repeat domain"/>
    <property type="match status" value="1"/>
</dbReference>
<dbReference type="OrthoDB" id="5243764at2"/>
<keyword evidence="2" id="KW-1185">Reference proteome</keyword>
<evidence type="ECO:0000313" key="2">
    <source>
        <dbReference type="Proteomes" id="UP000198983"/>
    </source>
</evidence>
<evidence type="ECO:0000313" key="1">
    <source>
        <dbReference type="EMBL" id="SDS91351.1"/>
    </source>
</evidence>
<accession>A0A1H1W3U5</accession>
<gene>
    <name evidence="1" type="ORF">SAMN04489717_4323</name>
</gene>
<dbReference type="RefSeq" id="WP_092655425.1">
    <property type="nucleotide sequence ID" value="NZ_LT629732.1"/>
</dbReference>
<dbReference type="InterPro" id="IPR011990">
    <property type="entry name" value="TPR-like_helical_dom_sf"/>
</dbReference>
<sequence length="137" mass="14830">MINDDANVGTPGGDVYDWYRRGLALLEGGDSAAAAQLLARAREAEPGSKSIREALARAYFNSRHYADSAAAFEGLVDDNPSDDYAHFGLGLALSRMGRHDAAAPHLAMAAAMRPTVDHYNNALRQVRATLRAREDMK</sequence>
<reference evidence="1 2" key="1">
    <citation type="submission" date="2016-10" db="EMBL/GenBank/DDBJ databases">
        <authorList>
            <person name="de Groot N.N."/>
        </authorList>
    </citation>
    <scope>NUCLEOTIDE SEQUENCE [LARGE SCALE GENOMIC DNA]</scope>
    <source>
        <strain evidence="1 2">DSM 22024</strain>
    </source>
</reference>